<keyword evidence="5" id="KW-0653">Protein transport</keyword>
<protein>
    <submittedName>
        <fullName evidence="12">Membrane protein insertase YidC</fullName>
    </submittedName>
</protein>
<keyword evidence="14" id="KW-1185">Reference proteome</keyword>
<evidence type="ECO:0000256" key="1">
    <source>
        <dbReference type="ARBA" id="ARBA00004651"/>
    </source>
</evidence>
<dbReference type="InterPro" id="IPR028055">
    <property type="entry name" value="YidC/Oxa/ALB_C"/>
</dbReference>
<evidence type="ECO:0000313" key="14">
    <source>
        <dbReference type="Proteomes" id="UP001154095"/>
    </source>
</evidence>
<keyword evidence="3" id="KW-1003">Cell membrane</keyword>
<dbReference type="AlphaFoldDB" id="A0AAU9VED0"/>
<feature type="transmembrane region" description="Helical" evidence="10">
    <location>
        <begin position="143"/>
        <end position="163"/>
    </location>
</feature>
<reference evidence="12" key="1">
    <citation type="submission" date="2022-04" db="EMBL/GenBank/DDBJ databases">
        <authorList>
            <person name="Forde T."/>
        </authorList>
    </citation>
    <scope>NUCLEOTIDE SEQUENCE</scope>
    <source>
        <strain evidence="12">A18Y016a</strain>
        <strain evidence="13">A18Y020d</strain>
    </source>
</reference>
<comment type="subcellular location">
    <subcellularLocation>
        <location evidence="1">Cell membrane</location>
        <topology evidence="1">Multi-pass membrane protein</topology>
    </subcellularLocation>
    <subcellularLocation>
        <location evidence="9">Membrane</location>
        <topology evidence="9">Multi-pass membrane protein</topology>
    </subcellularLocation>
</comment>
<keyword evidence="7 10" id="KW-0472">Membrane</keyword>
<gene>
    <name evidence="12" type="primary">yidC2</name>
    <name evidence="12" type="ORF">ERYAMS2_00288</name>
    <name evidence="13" type="ORF">ERYAMS_01846</name>
</gene>
<keyword evidence="6 10" id="KW-1133">Transmembrane helix</keyword>
<evidence type="ECO:0000256" key="4">
    <source>
        <dbReference type="ARBA" id="ARBA00022692"/>
    </source>
</evidence>
<dbReference type="CDD" id="cd20070">
    <property type="entry name" value="5TM_YidC_Alb3"/>
    <property type="match status" value="1"/>
</dbReference>
<comment type="similarity">
    <text evidence="9">Belongs to the OXA1/ALB3/YidC family.</text>
</comment>
<evidence type="ECO:0000256" key="7">
    <source>
        <dbReference type="ARBA" id="ARBA00023136"/>
    </source>
</evidence>
<proteinExistence type="inferred from homology"/>
<evidence type="ECO:0000259" key="11">
    <source>
        <dbReference type="Pfam" id="PF02096"/>
    </source>
</evidence>
<evidence type="ECO:0000256" key="5">
    <source>
        <dbReference type="ARBA" id="ARBA00022927"/>
    </source>
</evidence>
<keyword evidence="8" id="KW-0143">Chaperone</keyword>
<feature type="domain" description="Membrane insertase YidC/Oxa/ALB C-terminal" evidence="11">
    <location>
        <begin position="75"/>
        <end position="274"/>
    </location>
</feature>
<dbReference type="GO" id="GO:0032977">
    <property type="term" value="F:membrane insertase activity"/>
    <property type="evidence" value="ECO:0007669"/>
    <property type="project" value="InterPro"/>
</dbReference>
<feature type="transmembrane region" description="Helical" evidence="10">
    <location>
        <begin position="50"/>
        <end position="83"/>
    </location>
</feature>
<keyword evidence="4 9" id="KW-0812">Transmembrane</keyword>
<dbReference type="EMBL" id="OW659496">
    <property type="protein sequence ID" value="CAH2763945.1"/>
    <property type="molecule type" value="Genomic_DNA"/>
</dbReference>
<dbReference type="InterPro" id="IPR047196">
    <property type="entry name" value="YidC_ALB_C"/>
</dbReference>
<evidence type="ECO:0000256" key="9">
    <source>
        <dbReference type="RuleBase" id="RU003945"/>
    </source>
</evidence>
<dbReference type="GO" id="GO:0005886">
    <property type="term" value="C:plasma membrane"/>
    <property type="evidence" value="ECO:0007669"/>
    <property type="project" value="UniProtKB-SubCell"/>
</dbReference>
<dbReference type="Proteomes" id="UP001154111">
    <property type="component" value="Chromosome"/>
</dbReference>
<dbReference type="Pfam" id="PF02096">
    <property type="entry name" value="60KD_IMP"/>
    <property type="match status" value="1"/>
</dbReference>
<dbReference type="InterPro" id="IPR001708">
    <property type="entry name" value="YidC/ALB3/OXA1/COX18"/>
</dbReference>
<evidence type="ECO:0000256" key="3">
    <source>
        <dbReference type="ARBA" id="ARBA00022475"/>
    </source>
</evidence>
<keyword evidence="2" id="KW-0813">Transport</keyword>
<evidence type="ECO:0000313" key="12">
    <source>
        <dbReference type="EMBL" id="CAH2760654.1"/>
    </source>
</evidence>
<dbReference type="PANTHER" id="PTHR12428">
    <property type="entry name" value="OXA1"/>
    <property type="match status" value="1"/>
</dbReference>
<dbReference type="GO" id="GO:0015031">
    <property type="term" value="P:protein transport"/>
    <property type="evidence" value="ECO:0007669"/>
    <property type="project" value="UniProtKB-KW"/>
</dbReference>
<evidence type="ECO:0000256" key="8">
    <source>
        <dbReference type="ARBA" id="ARBA00023186"/>
    </source>
</evidence>
<feature type="transmembrane region" description="Helical" evidence="10">
    <location>
        <begin position="192"/>
        <end position="212"/>
    </location>
</feature>
<name>A0AAU9VED0_9FIRM</name>
<evidence type="ECO:0000313" key="15">
    <source>
        <dbReference type="Proteomes" id="UP001154111"/>
    </source>
</evidence>
<evidence type="ECO:0000313" key="13">
    <source>
        <dbReference type="EMBL" id="CAH2763945.1"/>
    </source>
</evidence>
<dbReference type="Proteomes" id="UP001154095">
    <property type="component" value="Chromosome"/>
</dbReference>
<dbReference type="NCBIfam" id="TIGR03592">
    <property type="entry name" value="yidC_oxa1_cterm"/>
    <property type="match status" value="1"/>
</dbReference>
<dbReference type="GO" id="GO:0051205">
    <property type="term" value="P:protein insertion into membrane"/>
    <property type="evidence" value="ECO:0007669"/>
    <property type="project" value="TreeGrafter"/>
</dbReference>
<accession>A0AAU9VED0</accession>
<dbReference type="RefSeq" id="WP_254007049.1">
    <property type="nucleotide sequence ID" value="NZ_OW659477.1"/>
</dbReference>
<dbReference type="EMBL" id="OW659477">
    <property type="protein sequence ID" value="CAH2760654.1"/>
    <property type="molecule type" value="Genomic_DNA"/>
</dbReference>
<sequence>MKKYKKLIIFSILLLALTGCTQVIDPQTKQVYADKIISLGDSWTWGSDTWFGALFVWPIAQALNFFSQYIGTIGSIVVVTLIIKLITIKGSIKATVQQQKMQLIGPEQARIEAKYQGRNDQQAKLQKATEMQKLFEKHEINPMSALGGTFLQLPIMIAMYQAVMRSEAIINGTVFGQTLELTPMQGFTQGNIIIIGIFILMALSQFLSMFLPQYLAKQKIRKRSYEKQPANQANMMMYSSLIMIVVLALNWQVGMSLYWMVSALAQLVQTLFINHKYGAK</sequence>
<organism evidence="12 15">
    <name type="scientific">Erysipelothrix amsterdamensis</name>
    <dbReference type="NCBI Taxonomy" id="2929157"/>
    <lineage>
        <taxon>Bacteria</taxon>
        <taxon>Bacillati</taxon>
        <taxon>Bacillota</taxon>
        <taxon>Erysipelotrichia</taxon>
        <taxon>Erysipelotrichales</taxon>
        <taxon>Erysipelotrichaceae</taxon>
        <taxon>Erysipelothrix</taxon>
    </lineage>
</organism>
<evidence type="ECO:0000256" key="2">
    <source>
        <dbReference type="ARBA" id="ARBA00022448"/>
    </source>
</evidence>
<evidence type="ECO:0000256" key="10">
    <source>
        <dbReference type="SAM" id="Phobius"/>
    </source>
</evidence>
<dbReference type="PANTHER" id="PTHR12428:SF65">
    <property type="entry name" value="CYTOCHROME C OXIDASE ASSEMBLY PROTEIN COX18, MITOCHONDRIAL"/>
    <property type="match status" value="1"/>
</dbReference>
<dbReference type="PROSITE" id="PS51257">
    <property type="entry name" value="PROKAR_LIPOPROTEIN"/>
    <property type="match status" value="1"/>
</dbReference>
<feature type="transmembrane region" description="Helical" evidence="10">
    <location>
        <begin position="233"/>
        <end position="251"/>
    </location>
</feature>
<evidence type="ECO:0000256" key="6">
    <source>
        <dbReference type="ARBA" id="ARBA00022989"/>
    </source>
</evidence>